<protein>
    <submittedName>
        <fullName evidence="2">Uncharacterized protein</fullName>
    </submittedName>
</protein>
<reference evidence="2 3" key="1">
    <citation type="submission" date="2022-05" db="EMBL/GenBank/DDBJ databases">
        <authorList>
            <consortium name="Genoscope - CEA"/>
            <person name="William W."/>
        </authorList>
    </citation>
    <scope>NUCLEOTIDE SEQUENCE [LARGE SCALE GENOMIC DNA]</scope>
</reference>
<accession>A0ABN8NAY1</accession>
<dbReference type="Proteomes" id="UP001159405">
    <property type="component" value="Unassembled WGS sequence"/>
</dbReference>
<sequence length="107" mass="11922">MILALFLGSRIGYTLKTYEPREAGVTRNGSIYSHPVLQYQEGREEDKDGSNLLVQHRVRKGVGELSAQCMIFKSNVKLCSIRCSFQSESAGRPTKRPTYNGLAGKPE</sequence>
<gene>
    <name evidence="2" type="ORF">PLOB_00002865</name>
</gene>
<keyword evidence="3" id="KW-1185">Reference proteome</keyword>
<proteinExistence type="predicted"/>
<evidence type="ECO:0000313" key="3">
    <source>
        <dbReference type="Proteomes" id="UP001159405"/>
    </source>
</evidence>
<feature type="region of interest" description="Disordered" evidence="1">
    <location>
        <begin position="87"/>
        <end position="107"/>
    </location>
</feature>
<evidence type="ECO:0000256" key="1">
    <source>
        <dbReference type="SAM" id="MobiDB-lite"/>
    </source>
</evidence>
<comment type="caution">
    <text evidence="2">The sequence shown here is derived from an EMBL/GenBank/DDBJ whole genome shotgun (WGS) entry which is preliminary data.</text>
</comment>
<evidence type="ECO:0000313" key="2">
    <source>
        <dbReference type="EMBL" id="CAH3043351.1"/>
    </source>
</evidence>
<name>A0ABN8NAY1_9CNID</name>
<dbReference type="EMBL" id="CALNXK010000011">
    <property type="protein sequence ID" value="CAH3043351.1"/>
    <property type="molecule type" value="Genomic_DNA"/>
</dbReference>
<organism evidence="2 3">
    <name type="scientific">Porites lobata</name>
    <dbReference type="NCBI Taxonomy" id="104759"/>
    <lineage>
        <taxon>Eukaryota</taxon>
        <taxon>Metazoa</taxon>
        <taxon>Cnidaria</taxon>
        <taxon>Anthozoa</taxon>
        <taxon>Hexacorallia</taxon>
        <taxon>Scleractinia</taxon>
        <taxon>Fungiina</taxon>
        <taxon>Poritidae</taxon>
        <taxon>Porites</taxon>
    </lineage>
</organism>